<feature type="binding site" evidence="7">
    <location>
        <begin position="402"/>
        <end position="407"/>
    </location>
    <ligand>
        <name>ATP</name>
        <dbReference type="ChEBI" id="CHEBI:30616"/>
    </ligand>
</feature>
<feature type="binding site" evidence="7">
    <location>
        <begin position="371"/>
        <end position="375"/>
    </location>
    <ligand>
        <name>ATP</name>
        <dbReference type="ChEBI" id="CHEBI:30616"/>
    </ligand>
</feature>
<comment type="similarity">
    <text evidence="1 6 8">Belongs to the ATP:guanido phosphotransferase family.</text>
</comment>
<dbReference type="InterPro" id="IPR022415">
    <property type="entry name" value="ATP-guanido_PTrfase_AS"/>
</dbReference>
<gene>
    <name evidence="11" type="ORF">TrVE_jg3338</name>
</gene>
<keyword evidence="3 7" id="KW-0547">Nucleotide-binding</keyword>
<evidence type="ECO:0008006" key="13">
    <source>
        <dbReference type="Google" id="ProtNLM"/>
    </source>
</evidence>
<evidence type="ECO:0000256" key="1">
    <source>
        <dbReference type="ARBA" id="ARBA00006798"/>
    </source>
</evidence>
<dbReference type="PROSITE" id="PS00112">
    <property type="entry name" value="PHOSPHAGEN_KINASE"/>
    <property type="match status" value="1"/>
</dbReference>
<dbReference type="GO" id="GO:0005615">
    <property type="term" value="C:extracellular space"/>
    <property type="evidence" value="ECO:0007669"/>
    <property type="project" value="TreeGrafter"/>
</dbReference>
<reference evidence="12" key="1">
    <citation type="journal article" date="2023" name="Commun. Biol.">
        <title>Genome analysis of Parmales, the sister group of diatoms, reveals the evolutionary specialization of diatoms from phago-mixotrophs to photoautotrophs.</title>
        <authorList>
            <person name="Ban H."/>
            <person name="Sato S."/>
            <person name="Yoshikawa S."/>
            <person name="Yamada K."/>
            <person name="Nakamura Y."/>
            <person name="Ichinomiya M."/>
            <person name="Sato N."/>
            <person name="Blanc-Mathieu R."/>
            <person name="Endo H."/>
            <person name="Kuwata A."/>
            <person name="Ogata H."/>
        </authorList>
    </citation>
    <scope>NUCLEOTIDE SEQUENCE [LARGE SCALE GENOMIC DNA]</scope>
    <source>
        <strain evidence="12">NIES 3699</strain>
    </source>
</reference>
<dbReference type="SUPFAM" id="SSF55931">
    <property type="entry name" value="Glutamine synthetase/guanido kinase"/>
    <property type="match status" value="1"/>
</dbReference>
<dbReference type="InterPro" id="IPR036802">
    <property type="entry name" value="ATP-guanido_PTrfase_N_sf"/>
</dbReference>
<evidence type="ECO:0000256" key="6">
    <source>
        <dbReference type="PROSITE-ProRule" id="PRU00842"/>
    </source>
</evidence>
<keyword evidence="5 7" id="KW-0067">ATP-binding</keyword>
<dbReference type="PANTHER" id="PTHR11547">
    <property type="entry name" value="ARGININE OR CREATINE KINASE"/>
    <property type="match status" value="1"/>
</dbReference>
<feature type="domain" description="Phosphagen kinase N-terminal" evidence="9">
    <location>
        <begin position="86"/>
        <end position="166"/>
    </location>
</feature>
<feature type="domain" description="Phosphagen kinase C-terminal" evidence="10">
    <location>
        <begin position="200"/>
        <end position="450"/>
    </location>
</feature>
<protein>
    <recommendedName>
        <fullName evidence="13">Arginine kinase</fullName>
    </recommendedName>
</protein>
<comment type="caution">
    <text evidence="11">The sequence shown here is derived from an EMBL/GenBank/DDBJ whole genome shotgun (WGS) entry which is preliminary data.</text>
</comment>
<feature type="binding site" evidence="7">
    <location>
        <position position="273"/>
    </location>
    <ligand>
        <name>ATP</name>
        <dbReference type="ChEBI" id="CHEBI:30616"/>
    </ligand>
</feature>
<dbReference type="SUPFAM" id="SSF48034">
    <property type="entry name" value="Guanido kinase N-terminal domain"/>
    <property type="match status" value="1"/>
</dbReference>
<dbReference type="AlphaFoldDB" id="A0A9W7B2G4"/>
<dbReference type="InterPro" id="IPR022414">
    <property type="entry name" value="ATP-guanido_PTrfase_cat"/>
</dbReference>
<dbReference type="FunFam" id="3.30.590.10:FF:000006">
    <property type="entry name" value="Arginine kinase 1"/>
    <property type="match status" value="1"/>
</dbReference>
<evidence type="ECO:0000313" key="12">
    <source>
        <dbReference type="Proteomes" id="UP001165160"/>
    </source>
</evidence>
<keyword evidence="2 7" id="KW-0808">Transferase</keyword>
<organism evidence="11 12">
    <name type="scientific">Triparma verrucosa</name>
    <dbReference type="NCBI Taxonomy" id="1606542"/>
    <lineage>
        <taxon>Eukaryota</taxon>
        <taxon>Sar</taxon>
        <taxon>Stramenopiles</taxon>
        <taxon>Ochrophyta</taxon>
        <taxon>Bolidophyceae</taxon>
        <taxon>Parmales</taxon>
        <taxon>Triparmaceae</taxon>
        <taxon>Triparma</taxon>
    </lineage>
</organism>
<evidence type="ECO:0000259" key="10">
    <source>
        <dbReference type="PROSITE" id="PS51510"/>
    </source>
</evidence>
<dbReference type="Gene3D" id="3.30.590.10">
    <property type="entry name" value="Glutamine synthetase/guanido kinase, catalytic domain"/>
    <property type="match status" value="1"/>
</dbReference>
<dbReference type="Pfam" id="PF00217">
    <property type="entry name" value="ATP-gua_Ptrans"/>
    <property type="match status" value="1"/>
</dbReference>
<keyword evidence="4 7" id="KW-0418">Kinase</keyword>
<keyword evidence="12" id="KW-1185">Reference proteome</keyword>
<dbReference type="EMBL" id="BRXX01000017">
    <property type="protein sequence ID" value="GMH82676.1"/>
    <property type="molecule type" value="Genomic_DNA"/>
</dbReference>
<evidence type="ECO:0000313" key="11">
    <source>
        <dbReference type="EMBL" id="GMH82676.1"/>
    </source>
</evidence>
<dbReference type="Pfam" id="PF02807">
    <property type="entry name" value="ATP-gua_PtransN"/>
    <property type="match status" value="1"/>
</dbReference>
<name>A0A9W7B2G4_9STRA</name>
<dbReference type="GO" id="GO:0005524">
    <property type="term" value="F:ATP binding"/>
    <property type="evidence" value="ECO:0007669"/>
    <property type="project" value="UniProtKB-UniRule"/>
</dbReference>
<proteinExistence type="inferred from homology"/>
<feature type="binding site" evidence="7">
    <location>
        <begin position="203"/>
        <end position="207"/>
    </location>
    <ligand>
        <name>ATP</name>
        <dbReference type="ChEBI" id="CHEBI:30616"/>
    </ligand>
</feature>
<dbReference type="InterPro" id="IPR022413">
    <property type="entry name" value="ATP-guanido_PTrfase_N"/>
</dbReference>
<evidence type="ECO:0000256" key="5">
    <source>
        <dbReference type="ARBA" id="ARBA00022840"/>
    </source>
</evidence>
<sequence length="450" mass="48622">MFRTVKETARKVAPAAKRAASANASQSANTNSNSGYVVAAAGVAAVGALALMNENNKAHCAVEGVDMAILKELSEIKKVLGNLDPTTKILGQIEAGLAANPDMIMSKHFDLSYYNSLSDSLKARLLACCKSGAENHDSGVGVYAMQPSDYDDLKPYFDKVIRDYHKIPGEVKHITNWDLSTVADRLPEGGKLDLTKLGLGTTSMRVRVGRNLASYPLPGAMTKEDRLNMEADMVKVFKELIEDPAYGGNYYSLTPGSPFEVSEKFYQYLVKAHIMFKDMAADTYLASAGIASDWPFGRGCYVSADKGFIVWVGEEDHLRIMCMKKATVLNDVFDRLKGACDTMERICGSFAHSKDYGYVTSCPTNLGTGMRASVHIKIPKLTAGGSDAKAKAVARPLGLSVRGMGGEHTPIGADGTVDISPSARLQIQEAEIICALYEGIKNLMEEEKKA</sequence>
<dbReference type="GO" id="GO:0004111">
    <property type="term" value="F:creatine kinase activity"/>
    <property type="evidence" value="ECO:0007669"/>
    <property type="project" value="InterPro"/>
</dbReference>
<evidence type="ECO:0000256" key="7">
    <source>
        <dbReference type="PROSITE-ProRule" id="PRU00843"/>
    </source>
</evidence>
<evidence type="ECO:0000256" key="4">
    <source>
        <dbReference type="ARBA" id="ARBA00022777"/>
    </source>
</evidence>
<evidence type="ECO:0000256" key="3">
    <source>
        <dbReference type="ARBA" id="ARBA00022741"/>
    </source>
</evidence>
<dbReference type="PROSITE" id="PS51509">
    <property type="entry name" value="PHOSPHAGEN_KINASE_N"/>
    <property type="match status" value="1"/>
</dbReference>
<accession>A0A9W7B2G4</accession>
<evidence type="ECO:0000259" key="9">
    <source>
        <dbReference type="PROSITE" id="PS51509"/>
    </source>
</evidence>
<dbReference type="PANTHER" id="PTHR11547:SF64">
    <property type="entry name" value="CHROMOSOME UNDETERMINED SCAFFOLD_51, WHOLE GENOME SHOTGUN SEQUENCE"/>
    <property type="match status" value="1"/>
</dbReference>
<dbReference type="InterPro" id="IPR000749">
    <property type="entry name" value="ATP-guanido_PTrfase"/>
</dbReference>
<dbReference type="CDD" id="cd07931">
    <property type="entry name" value="eukaryotic_phosphagen_kinases"/>
    <property type="match status" value="1"/>
</dbReference>
<feature type="binding site" evidence="7">
    <location>
        <position position="319"/>
    </location>
    <ligand>
        <name>ATP</name>
        <dbReference type="ChEBI" id="CHEBI:30616"/>
    </ligand>
</feature>
<dbReference type="Gene3D" id="1.10.135.10">
    <property type="entry name" value="ATP:guanido phosphotransferase, N-terminal domain"/>
    <property type="match status" value="1"/>
</dbReference>
<evidence type="ECO:0000256" key="2">
    <source>
        <dbReference type="ARBA" id="ARBA00022679"/>
    </source>
</evidence>
<dbReference type="PROSITE" id="PS51510">
    <property type="entry name" value="PHOSPHAGEN_KINASE_C"/>
    <property type="match status" value="1"/>
</dbReference>
<dbReference type="InterPro" id="IPR014746">
    <property type="entry name" value="Gln_synth/guanido_kin_cat_dom"/>
</dbReference>
<dbReference type="Proteomes" id="UP001165160">
    <property type="component" value="Unassembled WGS sequence"/>
</dbReference>
<evidence type="ECO:0000256" key="8">
    <source>
        <dbReference type="RuleBase" id="RU000505"/>
    </source>
</evidence>
<dbReference type="GO" id="GO:0046314">
    <property type="term" value="P:phosphocreatine biosynthetic process"/>
    <property type="evidence" value="ECO:0007669"/>
    <property type="project" value="InterPro"/>
</dbReference>